<accession>A0A927F0N4</accession>
<dbReference type="AlphaFoldDB" id="A0A927F0N4"/>
<proteinExistence type="predicted"/>
<protein>
    <submittedName>
        <fullName evidence="1">Uncharacterized protein</fullName>
    </submittedName>
</protein>
<organism evidence="1 2">
    <name type="scientific">Streptomyces chumphonensis</name>
    <dbReference type="NCBI Taxonomy" id="1214925"/>
    <lineage>
        <taxon>Bacteria</taxon>
        <taxon>Bacillati</taxon>
        <taxon>Actinomycetota</taxon>
        <taxon>Actinomycetes</taxon>
        <taxon>Kitasatosporales</taxon>
        <taxon>Streptomycetaceae</taxon>
        <taxon>Streptomyces</taxon>
    </lineage>
</organism>
<name>A0A927F0N4_9ACTN</name>
<keyword evidence="2" id="KW-1185">Reference proteome</keyword>
<comment type="caution">
    <text evidence="1">The sequence shown here is derived from an EMBL/GenBank/DDBJ whole genome shotgun (WGS) entry which is preliminary data.</text>
</comment>
<sequence length="95" mass="10451">MTTRFDAAVESDVEGLLAELREAAEPGALHVAALRSLSDLARNGEPDTAMDELGHVVESFTIPLSRSQYDTIEELATRLGEPEIPEDHGLRRFVF</sequence>
<dbReference type="RefSeq" id="WP_191210765.1">
    <property type="nucleotide sequence ID" value="NZ_BAABKL010000012.1"/>
</dbReference>
<dbReference type="Proteomes" id="UP000632289">
    <property type="component" value="Unassembled WGS sequence"/>
</dbReference>
<reference evidence="1" key="1">
    <citation type="submission" date="2020-09" db="EMBL/GenBank/DDBJ databases">
        <title>Secondary metabolite and genome analysis of marine Streptomyces chumphonensis KK1-2T.</title>
        <authorList>
            <person name="Phongsopitanun W."/>
            <person name="Kanchanasin P."/>
            <person name="Pittayakhajonwut P."/>
            <person name="Suwanborirux K."/>
            <person name="Tanasupawat S."/>
        </authorList>
    </citation>
    <scope>NUCLEOTIDE SEQUENCE</scope>
    <source>
        <strain evidence="1">KK1-2</strain>
    </source>
</reference>
<evidence type="ECO:0000313" key="2">
    <source>
        <dbReference type="Proteomes" id="UP000632289"/>
    </source>
</evidence>
<gene>
    <name evidence="1" type="ORF">IF129_18110</name>
</gene>
<evidence type="ECO:0000313" key="1">
    <source>
        <dbReference type="EMBL" id="MBD3933460.1"/>
    </source>
</evidence>
<dbReference type="EMBL" id="JACXYU010000010">
    <property type="protein sequence ID" value="MBD3933460.1"/>
    <property type="molecule type" value="Genomic_DNA"/>
</dbReference>